<protein>
    <submittedName>
        <fullName evidence="2">Uncharacterized protein</fullName>
    </submittedName>
</protein>
<organism evidence="2 3">
    <name type="scientific">Phanerochaete sordida</name>
    <dbReference type="NCBI Taxonomy" id="48140"/>
    <lineage>
        <taxon>Eukaryota</taxon>
        <taxon>Fungi</taxon>
        <taxon>Dikarya</taxon>
        <taxon>Basidiomycota</taxon>
        <taxon>Agaricomycotina</taxon>
        <taxon>Agaricomycetes</taxon>
        <taxon>Polyporales</taxon>
        <taxon>Phanerochaetaceae</taxon>
        <taxon>Phanerochaete</taxon>
    </lineage>
</organism>
<feature type="compositionally biased region" description="Basic and acidic residues" evidence="1">
    <location>
        <begin position="502"/>
        <end position="515"/>
    </location>
</feature>
<dbReference type="OrthoDB" id="3208495at2759"/>
<dbReference type="InterPro" id="IPR041078">
    <property type="entry name" value="Plavaka"/>
</dbReference>
<feature type="compositionally biased region" description="Basic and acidic residues" evidence="1">
    <location>
        <begin position="467"/>
        <end position="488"/>
    </location>
</feature>
<keyword evidence="3" id="KW-1185">Reference proteome</keyword>
<feature type="region of interest" description="Disordered" evidence="1">
    <location>
        <begin position="467"/>
        <end position="560"/>
    </location>
</feature>
<feature type="compositionally biased region" description="Low complexity" evidence="1">
    <location>
        <begin position="489"/>
        <end position="501"/>
    </location>
</feature>
<dbReference type="Proteomes" id="UP000703269">
    <property type="component" value="Unassembled WGS sequence"/>
</dbReference>
<evidence type="ECO:0000313" key="2">
    <source>
        <dbReference type="EMBL" id="GJE90277.1"/>
    </source>
</evidence>
<feature type="region of interest" description="Disordered" evidence="1">
    <location>
        <begin position="777"/>
        <end position="838"/>
    </location>
</feature>
<evidence type="ECO:0000313" key="3">
    <source>
        <dbReference type="Proteomes" id="UP000703269"/>
    </source>
</evidence>
<gene>
    <name evidence="2" type="ORF">PsYK624_064060</name>
</gene>
<feature type="compositionally biased region" description="Low complexity" evidence="1">
    <location>
        <begin position="530"/>
        <end position="541"/>
    </location>
</feature>
<dbReference type="Pfam" id="PF18759">
    <property type="entry name" value="Plavaka"/>
    <property type="match status" value="1"/>
</dbReference>
<proteinExistence type="predicted"/>
<evidence type="ECO:0000256" key="1">
    <source>
        <dbReference type="SAM" id="MobiDB-lite"/>
    </source>
</evidence>
<feature type="compositionally biased region" description="Acidic residues" evidence="1">
    <location>
        <begin position="777"/>
        <end position="786"/>
    </location>
</feature>
<comment type="caution">
    <text evidence="2">The sequence shown here is derived from an EMBL/GenBank/DDBJ whole genome shotgun (WGS) entry which is preliminary data.</text>
</comment>
<feature type="compositionally biased region" description="Acidic residues" evidence="1">
    <location>
        <begin position="821"/>
        <end position="838"/>
    </location>
</feature>
<accession>A0A9P3G6P4</accession>
<reference evidence="2 3" key="1">
    <citation type="submission" date="2021-08" db="EMBL/GenBank/DDBJ databases">
        <title>Draft Genome Sequence of Phanerochaete sordida strain YK-624.</title>
        <authorList>
            <person name="Mori T."/>
            <person name="Dohra H."/>
            <person name="Suzuki T."/>
            <person name="Kawagishi H."/>
            <person name="Hirai H."/>
        </authorList>
    </citation>
    <scope>NUCLEOTIDE SEQUENCE [LARGE SCALE GENOMIC DNA]</scope>
    <source>
        <strain evidence="2 3">YK-624</strain>
    </source>
</reference>
<name>A0A9P3G6P4_9APHY</name>
<dbReference type="EMBL" id="BPQB01000016">
    <property type="protein sequence ID" value="GJE90277.1"/>
    <property type="molecule type" value="Genomic_DNA"/>
</dbReference>
<dbReference type="AlphaFoldDB" id="A0A9P3G6P4"/>
<sequence>MKDSGTKQWVDEYGFVHRDLIAVMKEKIQDPESWPHFHIRPYELWVQPDEAAPATRIYSDLYTCDAFLKAHNELQVSIPEDDELERVVVGFMFASDKTNLSQFGTDSAHPLYLAFGNDSKERRVQQAEALIETVAWFQHLGPDFDEYARKRAGKRGPGDVFNTHCDRQFFHAQWATLLNKRFCRAYEHGVVISCPDGKDRRFFPRIFTYSADYMEKIAIALIRNAGFSPCPRCYIKKADLHRMGQKIDMRIREEYPRIDEDELRRDILDAIKKIQDKGLAIGNKQVEDILQGDSLLAIKNAFWVLQPLGFNLYQMLTPDLLHEMEIGVWKAVFWHLLRILDCEHPSLKKELDRRFRSVPAFARAIRKISSNRSEPKRLTAHDWEDMLQVAIPVFDGLLPEPHNAIVRKLLFTLAHWHGMAKLRAHTEDTLKILEATTVTLGQRLREFQKKTCDAYVTRELEKEAAARERREKKAAEKAEAKAREKRDAAASGSSGAPVSSAVRKDESANGRKEANETAPTIVPGSQPEPTAATSLSTSDSTPQMDNTPAKKATAQGKAIRSARKRKVFNLNFPKVHFLGDYVPTIRLFGTIEGYSTDTYERLHKTSKSLYPVTDHRDFTVQLAKKLRRTKMLRRIRYKVASAGGRQLLPTKVRLDRTLQYNIGKTEKHKFNIVAQLRQHPDDPALKNFEMKLKAHLLPRIQQLHGCGNISTEEDPDELVIIVDDTIYEHREFHINYTTYDIRRSYDVLRPHTGGRDVMVLAQTDSDDQHAPRFWESADDCEDEDNDAMFTAPDAAALNVDEISKEYSNREREEMKGYDSDISGDDEPQRDDEYSDNDS</sequence>
<feature type="compositionally biased region" description="Basic and acidic residues" evidence="1">
    <location>
        <begin position="801"/>
        <end position="818"/>
    </location>
</feature>